<dbReference type="KEGG" id="bcae:A4V03_17940"/>
<protein>
    <submittedName>
        <fullName evidence="1">ATPase</fullName>
    </submittedName>
</protein>
<dbReference type="EMBL" id="CP015401">
    <property type="protein sequence ID" value="ANU59206.1"/>
    <property type="molecule type" value="Genomic_DNA"/>
</dbReference>
<keyword evidence="2" id="KW-1185">Reference proteome</keyword>
<dbReference type="AlphaFoldDB" id="A0A1C7H5G8"/>
<name>A0A1C7H5G8_9BACE</name>
<organism evidence="1 2">
    <name type="scientific">Bacteroides caecimuris</name>
    <dbReference type="NCBI Taxonomy" id="1796613"/>
    <lineage>
        <taxon>Bacteria</taxon>
        <taxon>Pseudomonadati</taxon>
        <taxon>Bacteroidota</taxon>
        <taxon>Bacteroidia</taxon>
        <taxon>Bacteroidales</taxon>
        <taxon>Bacteroidaceae</taxon>
        <taxon>Bacteroides</taxon>
    </lineage>
</organism>
<gene>
    <name evidence="1" type="ORF">A4V03_17940</name>
</gene>
<proteinExistence type="predicted"/>
<reference evidence="2" key="1">
    <citation type="submission" date="2016-04" db="EMBL/GenBank/DDBJ databases">
        <title>Complete Genome Sequences of Twelve Strains of a Stable Defined Moderately Diverse Mouse Microbiota 2 (sDMDMm2).</title>
        <authorList>
            <person name="Uchimura Y."/>
            <person name="Wyss M."/>
            <person name="Brugiroux S."/>
            <person name="Limenitakis J.P."/>
            <person name="Stecher B."/>
            <person name="McCoy K.D."/>
            <person name="Macpherson A.J."/>
        </authorList>
    </citation>
    <scope>NUCLEOTIDE SEQUENCE [LARGE SCALE GENOMIC DNA]</scope>
    <source>
        <strain evidence="2">I48</strain>
    </source>
</reference>
<dbReference type="OrthoDB" id="9913071at2"/>
<sequence length="85" mass="10032">MCRFARNSYQKCVSYHISDIKSVIHYEKLFQPAYLIRYSMLNLKQDGNLINIPLFLADKTKELLKDKSRKSLLKESITFLKNDDS</sequence>
<evidence type="ECO:0000313" key="2">
    <source>
        <dbReference type="Proteomes" id="UP000092631"/>
    </source>
</evidence>
<dbReference type="Proteomes" id="UP000092631">
    <property type="component" value="Chromosome"/>
</dbReference>
<accession>A0A1C7H5G8</accession>
<evidence type="ECO:0000313" key="1">
    <source>
        <dbReference type="EMBL" id="ANU59206.1"/>
    </source>
</evidence>